<proteinExistence type="evidence at transcript level"/>
<dbReference type="GO" id="GO:0070180">
    <property type="term" value="F:large ribosomal subunit rRNA binding"/>
    <property type="evidence" value="ECO:0007669"/>
    <property type="project" value="TreeGrafter"/>
</dbReference>
<dbReference type="PANTHER" id="PTHR45699">
    <property type="entry name" value="60S ACIDIC RIBOSOMAL PROTEIN P0"/>
    <property type="match status" value="1"/>
</dbReference>
<dbReference type="SUPFAM" id="SSF160369">
    <property type="entry name" value="Ribosomal protein L10-like"/>
    <property type="match status" value="1"/>
</dbReference>
<comment type="function">
    <text evidence="1 5">Ribosomal protein P0 is the functional equivalent of E.coli protein L10.</text>
</comment>
<dbReference type="InterPro" id="IPR030670">
    <property type="entry name" value="uL10_eukaryotes"/>
</dbReference>
<feature type="compositionally biased region" description="Acidic residues" evidence="6">
    <location>
        <begin position="294"/>
        <end position="305"/>
    </location>
</feature>
<feature type="domain" description="Large ribosomal subunit protein uL10-like insertion" evidence="7">
    <location>
        <begin position="109"/>
        <end position="178"/>
    </location>
</feature>
<protein>
    <recommendedName>
        <fullName evidence="5">60S acidic ribosomal protein P0</fullName>
    </recommendedName>
</protein>
<dbReference type="Pfam" id="PF00466">
    <property type="entry name" value="Ribosomal_L10"/>
    <property type="match status" value="1"/>
</dbReference>
<dbReference type="InterPro" id="IPR001790">
    <property type="entry name" value="Ribosomal_uL10"/>
</dbReference>
<dbReference type="InterPro" id="IPR040637">
    <property type="entry name" value="Ribosomal_uL10-like_insert"/>
</dbReference>
<dbReference type="Pfam" id="PF17777">
    <property type="entry name" value="RL10P_insert"/>
    <property type="match status" value="1"/>
</dbReference>
<keyword evidence="4 5" id="KW-0687">Ribonucleoprotein</keyword>
<dbReference type="InterPro" id="IPR043164">
    <property type="entry name" value="Ribosomal_uL10-like_insert_sf"/>
</dbReference>
<evidence type="ECO:0000256" key="2">
    <source>
        <dbReference type="ARBA" id="ARBA00008889"/>
    </source>
</evidence>
<dbReference type="Gene3D" id="3.30.70.1730">
    <property type="match status" value="1"/>
</dbReference>
<name>A0A6A7GB65_9CRUS</name>
<evidence type="ECO:0000256" key="5">
    <source>
        <dbReference type="PIRNR" id="PIRNR039087"/>
    </source>
</evidence>
<evidence type="ECO:0000256" key="1">
    <source>
        <dbReference type="ARBA" id="ARBA00002200"/>
    </source>
</evidence>
<dbReference type="GO" id="GO:0003735">
    <property type="term" value="F:structural constituent of ribosome"/>
    <property type="evidence" value="ECO:0007669"/>
    <property type="project" value="TreeGrafter"/>
</dbReference>
<evidence type="ECO:0000256" key="3">
    <source>
        <dbReference type="ARBA" id="ARBA00022980"/>
    </source>
</evidence>
<dbReference type="GO" id="GO:0000027">
    <property type="term" value="P:ribosomal large subunit assembly"/>
    <property type="evidence" value="ECO:0007669"/>
    <property type="project" value="TreeGrafter"/>
</dbReference>
<dbReference type="CDD" id="cd05795">
    <property type="entry name" value="Ribosomal_P0_L10e"/>
    <property type="match status" value="1"/>
</dbReference>
<dbReference type="AlphaFoldDB" id="A0A6A7GB65"/>
<dbReference type="GO" id="GO:0002181">
    <property type="term" value="P:cytoplasmic translation"/>
    <property type="evidence" value="ECO:0007669"/>
    <property type="project" value="TreeGrafter"/>
</dbReference>
<evidence type="ECO:0000256" key="4">
    <source>
        <dbReference type="ARBA" id="ARBA00023274"/>
    </source>
</evidence>
<dbReference type="InterPro" id="IPR043141">
    <property type="entry name" value="Ribosomal_uL10-like_sf"/>
</dbReference>
<dbReference type="InterPro" id="IPR050323">
    <property type="entry name" value="Ribosomal_protein_uL10"/>
</dbReference>
<comment type="similarity">
    <text evidence="2 5">Belongs to the universal ribosomal protein uL10 family.</text>
</comment>
<keyword evidence="3 5" id="KW-0689">Ribosomal protein</keyword>
<evidence type="ECO:0000313" key="8">
    <source>
        <dbReference type="EMBL" id="LAC28236.1"/>
    </source>
</evidence>
<evidence type="ECO:0000259" key="7">
    <source>
        <dbReference type="Pfam" id="PF17777"/>
    </source>
</evidence>
<reference evidence="8" key="1">
    <citation type="submission" date="2017-11" db="EMBL/GenBank/DDBJ databases">
        <title>The sensing device of the deep-sea amphipod.</title>
        <authorList>
            <person name="Kobayashi H."/>
            <person name="Nagahama T."/>
            <person name="Arai W."/>
            <person name="Sasagawa Y."/>
            <person name="Umeda M."/>
            <person name="Hayashi T."/>
            <person name="Nikaido I."/>
            <person name="Watanabe H."/>
            <person name="Oguri K."/>
            <person name="Kitazato H."/>
            <person name="Fujioka K."/>
            <person name="Kido Y."/>
            <person name="Takami H."/>
        </authorList>
    </citation>
    <scope>NUCLEOTIDE SEQUENCE</scope>
    <source>
        <tissue evidence="8">Whole body</tissue>
    </source>
</reference>
<feature type="region of interest" description="Disordered" evidence="6">
    <location>
        <begin position="279"/>
        <end position="323"/>
    </location>
</feature>
<sequence>MSQVSQRKRIYKAKLIRYLQDYKNIIVVTAQHVGSHQLQLVRQELRGRAVVLMGKNTMIRMVLREFVETNPSFEKFIPLVRGNCGFVFTNEDVKVIRDVITSNRIQATARPGVFAPNDVTVPAGPTGLDPGQTSFFQALNIATKIFKGQIEITTKVYLIKKGDKVGNSECALLNKLDIKPFEYGLEVASIFSEGAAFSPDVLDLTANDLVKKFFSAVRVTAALGLRIGIPNIASIPHSFSNAFRKLLSVSVQSDYTFEAAASFKEYFADPAAYKLAHGGVEEPVDAAGEKQEEKEQEPEEDDAESSEGGVCGMFGSDSDSDSD</sequence>
<dbReference type="Gene3D" id="3.90.105.20">
    <property type="match status" value="1"/>
</dbReference>
<dbReference type="EMBL" id="IACT01009125">
    <property type="protein sequence ID" value="LAC28236.1"/>
    <property type="molecule type" value="mRNA"/>
</dbReference>
<dbReference type="PIRSF" id="PIRSF039087">
    <property type="entry name" value="L10E"/>
    <property type="match status" value="1"/>
</dbReference>
<accession>A0A6A7GB65</accession>
<dbReference type="PANTHER" id="PTHR45699:SF3">
    <property type="entry name" value="LARGE RIBOSOMAL SUBUNIT PROTEIN UL10"/>
    <property type="match status" value="1"/>
</dbReference>
<dbReference type="Pfam" id="PF00428">
    <property type="entry name" value="Ribosomal_60s"/>
    <property type="match status" value="1"/>
</dbReference>
<dbReference type="FunFam" id="3.90.105.20:FF:000001">
    <property type="entry name" value="60S acidic ribosomal protein P0"/>
    <property type="match status" value="1"/>
</dbReference>
<evidence type="ECO:0000256" key="6">
    <source>
        <dbReference type="SAM" id="MobiDB-lite"/>
    </source>
</evidence>
<organism evidence="8">
    <name type="scientific">Hirondellea gigas</name>
    <dbReference type="NCBI Taxonomy" id="1518452"/>
    <lineage>
        <taxon>Eukaryota</taxon>
        <taxon>Metazoa</taxon>
        <taxon>Ecdysozoa</taxon>
        <taxon>Arthropoda</taxon>
        <taxon>Crustacea</taxon>
        <taxon>Multicrustacea</taxon>
        <taxon>Malacostraca</taxon>
        <taxon>Eumalacostraca</taxon>
        <taxon>Peracarida</taxon>
        <taxon>Amphipoda</taxon>
        <taxon>Amphilochidea</taxon>
        <taxon>Lysianassida</taxon>
        <taxon>Lysianassidira</taxon>
        <taxon>Lysianassoidea</taxon>
        <taxon>Lysianassidae</taxon>
        <taxon>Hirondellea</taxon>
    </lineage>
</organism>
<dbReference type="GO" id="GO:0022625">
    <property type="term" value="C:cytosolic large ribosomal subunit"/>
    <property type="evidence" value="ECO:0007669"/>
    <property type="project" value="TreeGrafter"/>
</dbReference>